<protein>
    <recommendedName>
        <fullName evidence="2">RING-type E3 ubiquitin transferase</fullName>
        <ecNumber evidence="2">2.3.2.27</ecNumber>
    </recommendedName>
</protein>
<name>A0A498JL89_MALDO</name>
<gene>
    <name evidence="8" type="ORF">DVH24_008844</name>
</gene>
<reference evidence="8 9" key="1">
    <citation type="submission" date="2018-10" db="EMBL/GenBank/DDBJ databases">
        <title>A high-quality apple genome assembly.</title>
        <authorList>
            <person name="Hu J."/>
        </authorList>
    </citation>
    <scope>NUCLEOTIDE SEQUENCE [LARGE SCALE GENOMIC DNA]</scope>
    <source>
        <strain evidence="9">cv. HFTH1</strain>
        <tissue evidence="8">Young leaf</tissue>
    </source>
</reference>
<feature type="domain" description="RING-type" evidence="7">
    <location>
        <begin position="236"/>
        <end position="277"/>
    </location>
</feature>
<dbReference type="InterPro" id="IPR001841">
    <property type="entry name" value="Znf_RING"/>
</dbReference>
<dbReference type="Pfam" id="PF13639">
    <property type="entry name" value="zf-RING_2"/>
    <property type="match status" value="2"/>
</dbReference>
<evidence type="ECO:0000313" key="8">
    <source>
        <dbReference type="EMBL" id="RXH96340.1"/>
    </source>
</evidence>
<evidence type="ECO:0000313" key="9">
    <source>
        <dbReference type="Proteomes" id="UP000290289"/>
    </source>
</evidence>
<dbReference type="InterPro" id="IPR013083">
    <property type="entry name" value="Znf_RING/FYVE/PHD"/>
</dbReference>
<keyword evidence="9" id="KW-1185">Reference proteome</keyword>
<accession>A0A498JL89</accession>
<dbReference type="PANTHER" id="PTHR15710">
    <property type="entry name" value="E3 UBIQUITIN-PROTEIN LIGASE PRAJA"/>
    <property type="match status" value="1"/>
</dbReference>
<dbReference type="GO" id="GO:0005737">
    <property type="term" value="C:cytoplasm"/>
    <property type="evidence" value="ECO:0007669"/>
    <property type="project" value="TreeGrafter"/>
</dbReference>
<evidence type="ECO:0000256" key="6">
    <source>
        <dbReference type="PROSITE-ProRule" id="PRU00175"/>
    </source>
</evidence>
<organism evidence="8 9">
    <name type="scientific">Malus domestica</name>
    <name type="common">Apple</name>
    <name type="synonym">Pyrus malus</name>
    <dbReference type="NCBI Taxonomy" id="3750"/>
    <lineage>
        <taxon>Eukaryota</taxon>
        <taxon>Viridiplantae</taxon>
        <taxon>Streptophyta</taxon>
        <taxon>Embryophyta</taxon>
        <taxon>Tracheophyta</taxon>
        <taxon>Spermatophyta</taxon>
        <taxon>Magnoliopsida</taxon>
        <taxon>eudicotyledons</taxon>
        <taxon>Gunneridae</taxon>
        <taxon>Pentapetalae</taxon>
        <taxon>rosids</taxon>
        <taxon>fabids</taxon>
        <taxon>Rosales</taxon>
        <taxon>Rosaceae</taxon>
        <taxon>Amygdaloideae</taxon>
        <taxon>Maleae</taxon>
        <taxon>Malus</taxon>
    </lineage>
</organism>
<dbReference type="GO" id="GO:0061630">
    <property type="term" value="F:ubiquitin protein ligase activity"/>
    <property type="evidence" value="ECO:0007669"/>
    <property type="project" value="UniProtKB-EC"/>
</dbReference>
<evidence type="ECO:0000256" key="1">
    <source>
        <dbReference type="ARBA" id="ARBA00000900"/>
    </source>
</evidence>
<dbReference type="Proteomes" id="UP000290289">
    <property type="component" value="Chromosome 6"/>
</dbReference>
<comment type="catalytic activity">
    <reaction evidence="1">
        <text>S-ubiquitinyl-[E2 ubiquitin-conjugating enzyme]-L-cysteine + [acceptor protein]-L-lysine = [E2 ubiquitin-conjugating enzyme]-L-cysteine + N(6)-ubiquitinyl-[acceptor protein]-L-lysine.</text>
        <dbReference type="EC" id="2.3.2.27"/>
    </reaction>
</comment>
<dbReference type="PANTHER" id="PTHR15710:SF77">
    <property type="entry name" value="RING-H2 FINGER PROTEIN ATL21B"/>
    <property type="match status" value="1"/>
</dbReference>
<keyword evidence="5" id="KW-0862">Zinc</keyword>
<proteinExistence type="predicted"/>
<evidence type="ECO:0000256" key="4">
    <source>
        <dbReference type="ARBA" id="ARBA00022771"/>
    </source>
</evidence>
<dbReference type="Gene3D" id="3.30.40.10">
    <property type="entry name" value="Zinc/RING finger domain, C3HC4 (zinc finger)"/>
    <property type="match status" value="2"/>
</dbReference>
<dbReference type="GO" id="GO:0016567">
    <property type="term" value="P:protein ubiquitination"/>
    <property type="evidence" value="ECO:0007669"/>
    <property type="project" value="TreeGrafter"/>
</dbReference>
<keyword evidence="3" id="KW-0479">Metal-binding</keyword>
<dbReference type="PROSITE" id="PS50089">
    <property type="entry name" value="ZF_RING_2"/>
    <property type="match status" value="1"/>
</dbReference>
<dbReference type="SUPFAM" id="SSF57850">
    <property type="entry name" value="RING/U-box"/>
    <property type="match status" value="2"/>
</dbReference>
<keyword evidence="4 6" id="KW-0863">Zinc-finger</keyword>
<dbReference type="EC" id="2.3.2.27" evidence="2"/>
<evidence type="ECO:0000259" key="7">
    <source>
        <dbReference type="PROSITE" id="PS50089"/>
    </source>
</evidence>
<dbReference type="SMART" id="SM00184">
    <property type="entry name" value="RING"/>
    <property type="match status" value="2"/>
</dbReference>
<comment type="caution">
    <text evidence="8">The sequence shown here is derived from an EMBL/GenBank/DDBJ whole genome shotgun (WGS) entry which is preliminary data.</text>
</comment>
<dbReference type="GO" id="GO:0008270">
    <property type="term" value="F:zinc ion binding"/>
    <property type="evidence" value="ECO:0007669"/>
    <property type="project" value="UniProtKB-KW"/>
</dbReference>
<evidence type="ECO:0000256" key="2">
    <source>
        <dbReference type="ARBA" id="ARBA00012483"/>
    </source>
</evidence>
<evidence type="ECO:0000256" key="3">
    <source>
        <dbReference type="ARBA" id="ARBA00022723"/>
    </source>
</evidence>
<dbReference type="AlphaFoldDB" id="A0A498JL89"/>
<sequence>MVAHLTIGREQLLEDQEQPQVDDYVLQFERTKSKATEELERLKIEDCRKQCLICLGEILRGSEAIRMPCSHNNHESRIVNWLETSNLCGLCHNRAFARCEVWQEGSELADDSSSTKPEFLIDMYAQFSMYPLSFKEQCHVLTESKTSWSVISNMLSQASVPYQVQPSMILAISTRAREIARDPENKNRKTIRMVVQLTVEQEQLSEDHDQTFVPRTKGTPIEELERVKIEVCGKQCVICLEEMQRGCESIRMPCSHDYHESCITNWLETSHLCPLCRFELPAASF</sequence>
<evidence type="ECO:0000256" key="5">
    <source>
        <dbReference type="ARBA" id="ARBA00022833"/>
    </source>
</evidence>
<dbReference type="EMBL" id="RDQH01000332">
    <property type="protein sequence ID" value="RXH96340.1"/>
    <property type="molecule type" value="Genomic_DNA"/>
</dbReference>